<dbReference type="EMBL" id="CM039175">
    <property type="protein sequence ID" value="KAH9735744.1"/>
    <property type="molecule type" value="Genomic_DNA"/>
</dbReference>
<organism evidence="1 2">
    <name type="scientific">Citrus sinensis</name>
    <name type="common">Sweet orange</name>
    <name type="synonym">Citrus aurantium var. sinensis</name>
    <dbReference type="NCBI Taxonomy" id="2711"/>
    <lineage>
        <taxon>Eukaryota</taxon>
        <taxon>Viridiplantae</taxon>
        <taxon>Streptophyta</taxon>
        <taxon>Embryophyta</taxon>
        <taxon>Tracheophyta</taxon>
        <taxon>Spermatophyta</taxon>
        <taxon>Magnoliopsida</taxon>
        <taxon>eudicotyledons</taxon>
        <taxon>Gunneridae</taxon>
        <taxon>Pentapetalae</taxon>
        <taxon>rosids</taxon>
        <taxon>malvids</taxon>
        <taxon>Sapindales</taxon>
        <taxon>Rutaceae</taxon>
        <taxon>Aurantioideae</taxon>
        <taxon>Citrus</taxon>
    </lineage>
</organism>
<dbReference type="Proteomes" id="UP000829398">
    <property type="component" value="Chromosome 6"/>
</dbReference>
<accession>A0ACB8JSC5</accession>
<keyword evidence="2" id="KW-1185">Reference proteome</keyword>
<protein>
    <submittedName>
        <fullName evidence="1">Kinesin-like protein KIN-5B</fullName>
    </submittedName>
</protein>
<sequence length="1109" mass="125620">MITTRLSIKSDVTLPPKKPFHNPLDGTSRMMMSLTPDQFRKVGTGLTPSPSPFLTPRPERRRPESRGSDWNSNRQDRDKEVNVQVLLRCRPLSDDEQKSNVPRVISCSEHKREVTVLQSVANKQIDRVFTFDKVFGPKAQQRSIYDQAIVPIVNEVLDGFNCTVFAYGQTGTGKTYTMEGGMRNKGGDLPAEAGVIPRAVRQIFDTLEAQNADYSMKVSFLELYNEDITDLLAQEDYSKSTEDKQKKPISLMEDGKGCVVVRGLEEEAVYSANDIYTILERGSAKRRTADTLLNKRSSRSHSVFSITVHIKEAAVGDEELIKCGKLNLVDLAGSENISRSGAREGRAREAGEINKSLLTLGRVINALVEHSAHIPYRDSKLTRLLRDSLGGKTKTCIIATISPSAHSLEETMSTLDYAYRAKNIKNKPEANQKMSKAVLLKDLYLEIERMKEDVRAARDKNGVYVPHERYAQEEAEKKARIEKIEQLENDLNLSEKEVDRFRELYLTEQEQKLDLESELKECKINLENRSKALLDLQENHMIALSTLKKKEFIISKLLCSEKSIIEQAKELRNELQNASEDITSLFSKLDQKDRMEAENQSLVLSFGSQLDQSLKGLHKTILGSVSQQQQQLRCMEEHAQSFLASKCDATHILESRIKRMSETYTAGLELLKELDNSMQKKASSDMEQISSKVSSQTMAVEQFLVTMVSEGKEVIEDIKNSLSQQKELLALSAQQQEEGLQRSWISSQEISKATMDFFNDIHRQASKLKTILEESQTEKSKELDNFKKTFKVRFYAGEWIHVKINWSIETDKHPLLYKQEEAAKEEKDALEKIAVILANLTSRKTAMVSKASSNIQDTNIQQNKRLQNEISSVQQVSTDARKELSKYIQNVESHFMEDTFSAAESRAIMENCLQDCSKTVDSSRQQWEYAQSYIRNLNTSSTAEIKSAIKENISANQTAHEEFKSACSSMDMDFGAKAGDIVVSVNDLLMRDHESKMEIDSITTICLDQLKFVQEKHSENLSTIRNQAEKCFTKDYMVDQHTSTTPKKRAITVPSLASIEEMRTPAFENLQVENISDNNRSKLGHHESKIPLLLHMAASPNRTPFSDVN</sequence>
<reference evidence="2" key="1">
    <citation type="journal article" date="2023" name="Hortic. Res.">
        <title>A chromosome-level phased genome enabling allele-level studies in sweet orange: a case study on citrus Huanglongbing tolerance.</title>
        <authorList>
            <person name="Wu B."/>
            <person name="Yu Q."/>
            <person name="Deng Z."/>
            <person name="Duan Y."/>
            <person name="Luo F."/>
            <person name="Gmitter F. Jr."/>
        </authorList>
    </citation>
    <scope>NUCLEOTIDE SEQUENCE [LARGE SCALE GENOMIC DNA]</scope>
    <source>
        <strain evidence="2">cv. Valencia</strain>
    </source>
</reference>
<evidence type="ECO:0000313" key="2">
    <source>
        <dbReference type="Proteomes" id="UP000829398"/>
    </source>
</evidence>
<comment type="caution">
    <text evidence="1">The sequence shown here is derived from an EMBL/GenBank/DDBJ whole genome shotgun (WGS) entry which is preliminary data.</text>
</comment>
<proteinExistence type="predicted"/>
<gene>
    <name evidence="1" type="ORF">KPL71_017850</name>
</gene>
<evidence type="ECO:0000313" key="1">
    <source>
        <dbReference type="EMBL" id="KAH9735744.1"/>
    </source>
</evidence>
<name>A0ACB8JSC5_CITSI</name>